<proteinExistence type="inferred from homology"/>
<dbReference type="InterPro" id="IPR034694">
    <property type="entry name" value="HPF_long/plastid"/>
</dbReference>
<dbReference type="PANTHER" id="PTHR33231:SF1">
    <property type="entry name" value="30S RIBOSOMAL PROTEIN"/>
    <property type="match status" value="1"/>
</dbReference>
<dbReference type="SUPFAM" id="SSF69754">
    <property type="entry name" value="Ribosome binding protein Y (YfiA homologue)"/>
    <property type="match status" value="1"/>
</dbReference>
<dbReference type="InterPro" id="IPR032528">
    <property type="entry name" value="Ribosom_S30AE_C"/>
</dbReference>
<comment type="similarity">
    <text evidence="4">Belongs to the HPF/YfiA ribosome-associated protein family. Long HPF subfamily.</text>
</comment>
<comment type="function">
    <text evidence="4">Required for dimerization of active 70S ribosomes into 100S ribosomes in stationary phase; 100S ribosomes are translationally inactive and sometimes present during exponential growth.</text>
</comment>
<name>A0A0C1H833_9BACT</name>
<evidence type="ECO:0000313" key="7">
    <source>
        <dbReference type="EMBL" id="KIC73554.1"/>
    </source>
</evidence>
<evidence type="ECO:0000313" key="8">
    <source>
        <dbReference type="Proteomes" id="UP000031465"/>
    </source>
</evidence>
<dbReference type="GO" id="GO:0045900">
    <property type="term" value="P:negative regulation of translational elongation"/>
    <property type="evidence" value="ECO:0007669"/>
    <property type="project" value="TreeGrafter"/>
</dbReference>
<dbReference type="Pfam" id="PF02482">
    <property type="entry name" value="Ribosomal_S30AE"/>
    <property type="match status" value="1"/>
</dbReference>
<dbReference type="InterPro" id="IPR036567">
    <property type="entry name" value="RHF-like"/>
</dbReference>
<dbReference type="CDD" id="cd00552">
    <property type="entry name" value="RaiA"/>
    <property type="match status" value="1"/>
</dbReference>
<comment type="subunit">
    <text evidence="2">Associates exclusively with 100S ribosomes, which are dimers of 70S ribosomes.</text>
</comment>
<dbReference type="EMBL" id="JSAN01000027">
    <property type="protein sequence ID" value="KIC73554.1"/>
    <property type="molecule type" value="Genomic_DNA"/>
</dbReference>
<comment type="subcellular location">
    <subcellularLocation>
        <location evidence="4">Cytoplasm</location>
    </subcellularLocation>
</comment>
<comment type="subunit">
    <text evidence="4">Interacts with 100S ribosomes.</text>
</comment>
<dbReference type="InterPro" id="IPR003489">
    <property type="entry name" value="RHF/RaiA"/>
</dbReference>
<accession>A0A0C1H833</accession>
<sequence>MEVRMNRKAKALEFVDTEYNVKITGRHVEITDSMKSYAMEKISKIERFMDRIIDVNVIMDIQKIDHKVEIILKAGHTKIQSQAATPDMYASIDKAIARLEAQIRRYKSKIQDHHAKSLAIIDMNVNVLRNPSAEEEMEEEESEFSASVTNGHIVGGHEIVKRETRPLKTLTFDEAIMKMELSQDVFLIFKNEEDQKLKVIYRRKDGHYGIIDLNS</sequence>
<feature type="domain" description="Sigma 54 modulation/S30EA ribosomal protein C-terminal" evidence="6">
    <location>
        <begin position="157"/>
        <end position="210"/>
    </location>
</feature>
<gene>
    <name evidence="4" type="primary">hpf</name>
    <name evidence="7" type="ORF">DB44_BD00030</name>
</gene>
<comment type="caution">
    <text evidence="7">The sequence shown here is derived from an EMBL/GenBank/DDBJ whole genome shotgun (WGS) entry which is preliminary data.</text>
</comment>
<dbReference type="Gene3D" id="3.30.505.50">
    <property type="entry name" value="Sigma 54 modulation/S30EA ribosomal protein, C-terminal domain"/>
    <property type="match status" value="1"/>
</dbReference>
<protein>
    <recommendedName>
        <fullName evidence="3 4">Ribosome hibernation promoting factor</fullName>
        <shortName evidence="4">HPF</shortName>
    </recommendedName>
</protein>
<dbReference type="PANTHER" id="PTHR33231">
    <property type="entry name" value="30S RIBOSOMAL PROTEIN"/>
    <property type="match status" value="1"/>
</dbReference>
<dbReference type="GO" id="GO:0022627">
    <property type="term" value="C:cytosolic small ribosomal subunit"/>
    <property type="evidence" value="ECO:0007669"/>
    <property type="project" value="TreeGrafter"/>
</dbReference>
<dbReference type="AlphaFoldDB" id="A0A0C1H833"/>
<evidence type="ECO:0000256" key="1">
    <source>
        <dbReference type="ARBA" id="ARBA00022845"/>
    </source>
</evidence>
<evidence type="ECO:0000256" key="3">
    <source>
        <dbReference type="ARBA" id="ARBA00041148"/>
    </source>
</evidence>
<dbReference type="Gene3D" id="3.30.160.100">
    <property type="entry name" value="Ribosome hibernation promotion factor-like"/>
    <property type="match status" value="1"/>
</dbReference>
<dbReference type="InterPro" id="IPR038416">
    <property type="entry name" value="Ribosom_S30AE_C_sf"/>
</dbReference>
<feature type="coiled-coil region" evidence="5">
    <location>
        <begin position="89"/>
        <end position="116"/>
    </location>
</feature>
<dbReference type="PATRIC" id="fig|362787.3.peg.366"/>
<keyword evidence="4" id="KW-0963">Cytoplasm</keyword>
<evidence type="ECO:0000256" key="4">
    <source>
        <dbReference type="HAMAP-Rule" id="MF_00839"/>
    </source>
</evidence>
<dbReference type="HAMAP" id="MF_00839">
    <property type="entry name" value="HPF"/>
    <property type="match status" value="1"/>
</dbReference>
<reference evidence="7 8" key="1">
    <citation type="journal article" date="2014" name="Mol. Biol. Evol.">
        <title>Massive expansion of Ubiquitination-related gene families within the Chlamydiae.</title>
        <authorList>
            <person name="Domman D."/>
            <person name="Collingro A."/>
            <person name="Lagkouvardos I."/>
            <person name="Gehre L."/>
            <person name="Weinmaier T."/>
            <person name="Rattei T."/>
            <person name="Subtil A."/>
            <person name="Horn M."/>
        </authorList>
    </citation>
    <scope>NUCLEOTIDE SEQUENCE [LARGE SCALE GENOMIC DNA]</scope>
    <source>
        <strain evidence="7 8">EI2</strain>
    </source>
</reference>
<dbReference type="InterPro" id="IPR050574">
    <property type="entry name" value="HPF/YfiA_ribosome-assoc"/>
</dbReference>
<dbReference type="NCBIfam" id="TIGR00741">
    <property type="entry name" value="yfiA"/>
    <property type="match status" value="1"/>
</dbReference>
<keyword evidence="5" id="KW-0175">Coiled coil</keyword>
<evidence type="ECO:0000256" key="2">
    <source>
        <dbReference type="ARBA" id="ARBA00038695"/>
    </source>
</evidence>
<organism evidence="7 8">
    <name type="scientific">Candidatus Protochlamydia amoebophila</name>
    <dbReference type="NCBI Taxonomy" id="362787"/>
    <lineage>
        <taxon>Bacteria</taxon>
        <taxon>Pseudomonadati</taxon>
        <taxon>Chlamydiota</taxon>
        <taxon>Chlamydiia</taxon>
        <taxon>Parachlamydiales</taxon>
        <taxon>Parachlamydiaceae</taxon>
        <taxon>Candidatus Protochlamydia</taxon>
    </lineage>
</organism>
<dbReference type="Pfam" id="PF16321">
    <property type="entry name" value="Ribosom_S30AE_C"/>
    <property type="match status" value="1"/>
</dbReference>
<keyword evidence="1 4" id="KW-0810">Translation regulation</keyword>
<dbReference type="GO" id="GO:0043024">
    <property type="term" value="F:ribosomal small subunit binding"/>
    <property type="evidence" value="ECO:0007669"/>
    <property type="project" value="TreeGrafter"/>
</dbReference>
<dbReference type="Proteomes" id="UP000031465">
    <property type="component" value="Unassembled WGS sequence"/>
</dbReference>
<evidence type="ECO:0000256" key="5">
    <source>
        <dbReference type="SAM" id="Coils"/>
    </source>
</evidence>
<evidence type="ECO:0000259" key="6">
    <source>
        <dbReference type="Pfam" id="PF16321"/>
    </source>
</evidence>